<dbReference type="PROSITE" id="PS50262">
    <property type="entry name" value="G_PROTEIN_RECEP_F1_2"/>
    <property type="match status" value="1"/>
</dbReference>
<dbReference type="EMBL" id="NEDP02005572">
    <property type="protein sequence ID" value="OWF38152.1"/>
    <property type="molecule type" value="Genomic_DNA"/>
</dbReference>
<gene>
    <name evidence="12" type="ORF">KP79_PYT08821</name>
</gene>
<reference evidence="12 13" key="1">
    <citation type="journal article" date="2017" name="Nat. Ecol. Evol.">
        <title>Scallop genome provides insights into evolution of bilaterian karyotype and development.</title>
        <authorList>
            <person name="Wang S."/>
            <person name="Zhang J."/>
            <person name="Jiao W."/>
            <person name="Li J."/>
            <person name="Xun X."/>
            <person name="Sun Y."/>
            <person name="Guo X."/>
            <person name="Huan P."/>
            <person name="Dong B."/>
            <person name="Zhang L."/>
            <person name="Hu X."/>
            <person name="Sun X."/>
            <person name="Wang J."/>
            <person name="Zhao C."/>
            <person name="Wang Y."/>
            <person name="Wang D."/>
            <person name="Huang X."/>
            <person name="Wang R."/>
            <person name="Lv J."/>
            <person name="Li Y."/>
            <person name="Zhang Z."/>
            <person name="Liu B."/>
            <person name="Lu W."/>
            <person name="Hui Y."/>
            <person name="Liang J."/>
            <person name="Zhou Z."/>
            <person name="Hou R."/>
            <person name="Li X."/>
            <person name="Liu Y."/>
            <person name="Li H."/>
            <person name="Ning X."/>
            <person name="Lin Y."/>
            <person name="Zhao L."/>
            <person name="Xing Q."/>
            <person name="Dou J."/>
            <person name="Li Y."/>
            <person name="Mao J."/>
            <person name="Guo H."/>
            <person name="Dou H."/>
            <person name="Li T."/>
            <person name="Mu C."/>
            <person name="Jiang W."/>
            <person name="Fu Q."/>
            <person name="Fu X."/>
            <person name="Miao Y."/>
            <person name="Liu J."/>
            <person name="Yu Q."/>
            <person name="Li R."/>
            <person name="Liao H."/>
            <person name="Li X."/>
            <person name="Kong Y."/>
            <person name="Jiang Z."/>
            <person name="Chourrout D."/>
            <person name="Li R."/>
            <person name="Bao Z."/>
        </authorList>
    </citation>
    <scope>NUCLEOTIDE SEQUENCE [LARGE SCALE GENOMIC DNA]</scope>
    <source>
        <strain evidence="12 13">PY_sf001</strain>
    </source>
</reference>
<evidence type="ECO:0000256" key="1">
    <source>
        <dbReference type="ARBA" id="ARBA00004141"/>
    </source>
</evidence>
<dbReference type="InterPro" id="IPR000611">
    <property type="entry name" value="NPY_rcpt"/>
</dbReference>
<evidence type="ECO:0000256" key="7">
    <source>
        <dbReference type="ARBA" id="ARBA00023170"/>
    </source>
</evidence>
<feature type="transmembrane region" description="Helical" evidence="10">
    <location>
        <begin position="72"/>
        <end position="94"/>
    </location>
</feature>
<comment type="caution">
    <text evidence="12">The sequence shown here is derived from an EMBL/GenBank/DDBJ whole genome shotgun (WGS) entry which is preliminary data.</text>
</comment>
<evidence type="ECO:0000256" key="6">
    <source>
        <dbReference type="ARBA" id="ARBA00023136"/>
    </source>
</evidence>
<dbReference type="Proteomes" id="UP000242188">
    <property type="component" value="Unassembled WGS sequence"/>
</dbReference>
<feature type="transmembrane region" description="Helical" evidence="10">
    <location>
        <begin position="106"/>
        <end position="126"/>
    </location>
</feature>
<dbReference type="GO" id="GO:0004983">
    <property type="term" value="F:neuropeptide Y receptor activity"/>
    <property type="evidence" value="ECO:0007669"/>
    <property type="project" value="InterPro"/>
</dbReference>
<comment type="subcellular location">
    <subcellularLocation>
        <location evidence="1">Membrane</location>
        <topology evidence="1">Multi-pass membrane protein</topology>
    </subcellularLocation>
</comment>
<feature type="domain" description="G-protein coupled receptors family 1 profile" evidence="11">
    <location>
        <begin position="85"/>
        <end position="398"/>
    </location>
</feature>
<keyword evidence="3 9" id="KW-0812">Transmembrane</keyword>
<keyword evidence="13" id="KW-1185">Reference proteome</keyword>
<keyword evidence="5 9" id="KW-0297">G-protein coupled receptor</keyword>
<dbReference type="Pfam" id="PF00001">
    <property type="entry name" value="7tm_1"/>
    <property type="match status" value="1"/>
</dbReference>
<protein>
    <submittedName>
        <fullName evidence="12">Cholecystokinin receptor type A</fullName>
    </submittedName>
</protein>
<evidence type="ECO:0000256" key="2">
    <source>
        <dbReference type="ARBA" id="ARBA00010663"/>
    </source>
</evidence>
<name>A0A210PNT7_MIZYE</name>
<dbReference type="Gene3D" id="1.20.1070.10">
    <property type="entry name" value="Rhodopsin 7-helix transmembrane proteins"/>
    <property type="match status" value="1"/>
</dbReference>
<keyword evidence="6 10" id="KW-0472">Membrane</keyword>
<keyword evidence="7 9" id="KW-0675">Receptor</keyword>
<evidence type="ECO:0000256" key="5">
    <source>
        <dbReference type="ARBA" id="ARBA00023040"/>
    </source>
</evidence>
<sequence>MGTTLIAGAIDGQSFTNPLMNLTSFTTPNLNDELQRFYDSYEDMAYNRFEYPGELENLRKVWVREPHFIPTITVYGLTFLMGVIGNILVIFAVLGDRKARSVTSTFMVSLAAADMLFLVVCVPYETARYVVDHWTFGDVLCKFSGFVEMLSASASILNLSAVSVERFIVIVLPMKSRTWCTAGNTKKILFLVWSVAICLASPTLYVMGVETTTYFKNDTSIIMHNCADTAFDDTFRLSYAIYRMLVMFALPTLIMVVCYSGVIYTLWLSSRQLSKLTSGSSRSVHSSTISLERSCLRQHLPHSVTLVTGSPYRIRKFNARNGVQSHDRSADVLAARKQVIKMLIAIVVVFCLCWGPKLIYCVLLRLNLPMLYHTEAFTTKIILDCLPYVQSCLNPIIYGFMSRNFRRSMMAACRRHYCLCRFSKCFTMKKVIFTDYELDSKASNGTSHTRLTVHNAALDDYHCATPRGNSCVS</sequence>
<dbReference type="PRINTS" id="PR01012">
    <property type="entry name" value="NRPEPTIDEYR"/>
</dbReference>
<dbReference type="PROSITE" id="PS00237">
    <property type="entry name" value="G_PROTEIN_RECEP_F1_1"/>
    <property type="match status" value="1"/>
</dbReference>
<evidence type="ECO:0000313" key="13">
    <source>
        <dbReference type="Proteomes" id="UP000242188"/>
    </source>
</evidence>
<evidence type="ECO:0000256" key="10">
    <source>
        <dbReference type="SAM" id="Phobius"/>
    </source>
</evidence>
<proteinExistence type="inferred from homology"/>
<accession>A0A210PNT7</accession>
<feature type="transmembrane region" description="Helical" evidence="10">
    <location>
        <begin position="343"/>
        <end position="366"/>
    </location>
</feature>
<comment type="similarity">
    <text evidence="2 9">Belongs to the G-protein coupled receptor 1 family.</text>
</comment>
<evidence type="ECO:0000256" key="3">
    <source>
        <dbReference type="ARBA" id="ARBA00022692"/>
    </source>
</evidence>
<feature type="transmembrane region" description="Helical" evidence="10">
    <location>
        <begin position="241"/>
        <end position="267"/>
    </location>
</feature>
<dbReference type="InterPro" id="IPR017452">
    <property type="entry name" value="GPCR_Rhodpsn_7TM"/>
</dbReference>
<evidence type="ECO:0000256" key="4">
    <source>
        <dbReference type="ARBA" id="ARBA00022989"/>
    </source>
</evidence>
<organism evidence="12 13">
    <name type="scientific">Mizuhopecten yessoensis</name>
    <name type="common">Japanese scallop</name>
    <name type="synonym">Patinopecten yessoensis</name>
    <dbReference type="NCBI Taxonomy" id="6573"/>
    <lineage>
        <taxon>Eukaryota</taxon>
        <taxon>Metazoa</taxon>
        <taxon>Spiralia</taxon>
        <taxon>Lophotrochozoa</taxon>
        <taxon>Mollusca</taxon>
        <taxon>Bivalvia</taxon>
        <taxon>Autobranchia</taxon>
        <taxon>Pteriomorphia</taxon>
        <taxon>Pectinida</taxon>
        <taxon>Pectinoidea</taxon>
        <taxon>Pectinidae</taxon>
        <taxon>Mizuhopecten</taxon>
    </lineage>
</organism>
<feature type="transmembrane region" description="Helical" evidence="10">
    <location>
        <begin position="188"/>
        <end position="207"/>
    </location>
</feature>
<dbReference type="InterPro" id="IPR000276">
    <property type="entry name" value="GPCR_Rhodpsn"/>
</dbReference>
<keyword evidence="4 10" id="KW-1133">Transmembrane helix</keyword>
<dbReference type="PANTHER" id="PTHR45695:SF15">
    <property type="entry name" value="OPSIN RH2"/>
    <property type="match status" value="1"/>
</dbReference>
<evidence type="ECO:0000256" key="9">
    <source>
        <dbReference type="RuleBase" id="RU000688"/>
    </source>
</evidence>
<dbReference type="PROSITE" id="PS50818">
    <property type="entry name" value="INTEIN_C_TER"/>
    <property type="match status" value="1"/>
</dbReference>
<dbReference type="SUPFAM" id="SSF81321">
    <property type="entry name" value="Family A G protein-coupled receptor-like"/>
    <property type="match status" value="1"/>
</dbReference>
<feature type="transmembrane region" description="Helical" evidence="10">
    <location>
        <begin position="146"/>
        <end position="168"/>
    </location>
</feature>
<keyword evidence="8 9" id="KW-0807">Transducer</keyword>
<evidence type="ECO:0000259" key="11">
    <source>
        <dbReference type="PROSITE" id="PS50262"/>
    </source>
</evidence>
<dbReference type="PANTHER" id="PTHR45695">
    <property type="entry name" value="LEUCOKININ RECEPTOR-RELATED"/>
    <property type="match status" value="1"/>
</dbReference>
<dbReference type="GO" id="GO:0005886">
    <property type="term" value="C:plasma membrane"/>
    <property type="evidence" value="ECO:0007669"/>
    <property type="project" value="TreeGrafter"/>
</dbReference>
<evidence type="ECO:0000313" key="12">
    <source>
        <dbReference type="EMBL" id="OWF38152.1"/>
    </source>
</evidence>
<dbReference type="PRINTS" id="PR00237">
    <property type="entry name" value="GPCRRHODOPSN"/>
</dbReference>
<dbReference type="AlphaFoldDB" id="A0A210PNT7"/>
<dbReference type="InterPro" id="IPR030934">
    <property type="entry name" value="Intein_C"/>
</dbReference>
<evidence type="ECO:0000256" key="8">
    <source>
        <dbReference type="ARBA" id="ARBA00023224"/>
    </source>
</evidence>
<dbReference type="OrthoDB" id="2132067at2759"/>
<feature type="transmembrane region" description="Helical" evidence="10">
    <location>
        <begin position="381"/>
        <end position="401"/>
    </location>
</feature>